<organism evidence="3 4">
    <name type="scientific">Bhargavaea cecembensis</name>
    <dbReference type="NCBI Taxonomy" id="394098"/>
    <lineage>
        <taxon>Bacteria</taxon>
        <taxon>Bacillati</taxon>
        <taxon>Bacillota</taxon>
        <taxon>Bacilli</taxon>
        <taxon>Bacillales</taxon>
        <taxon>Caryophanaceae</taxon>
        <taxon>Bhargavaea</taxon>
    </lineage>
</organism>
<evidence type="ECO:0000256" key="2">
    <source>
        <dbReference type="PIRSR" id="PIRSR605754-1"/>
    </source>
</evidence>
<dbReference type="GO" id="GO:0016787">
    <property type="term" value="F:hydrolase activity"/>
    <property type="evidence" value="ECO:0007669"/>
    <property type="project" value="UniProtKB-KW"/>
</dbReference>
<dbReference type="Pfam" id="PF04203">
    <property type="entry name" value="Sortase"/>
    <property type="match status" value="1"/>
</dbReference>
<protein>
    <recommendedName>
        <fullName evidence="5">Sortase</fullName>
    </recommendedName>
</protein>
<evidence type="ECO:0000313" key="4">
    <source>
        <dbReference type="Proteomes" id="UP000076490"/>
    </source>
</evidence>
<accession>A0A165H6E6</accession>
<dbReference type="AlphaFoldDB" id="A0A165H6E6"/>
<evidence type="ECO:0008006" key="5">
    <source>
        <dbReference type="Google" id="ProtNLM"/>
    </source>
</evidence>
<dbReference type="InterPro" id="IPR005754">
    <property type="entry name" value="Sortase"/>
</dbReference>
<sequence length="227" mass="25666">MKKYKGIILLFAAGLLIMAYPHIAQLVNRELQERQAEDFRTALDGMSDSDITELMERARRYNDEIHNDLDGLHDPWGDQQALMVSYSETMGFGDEDAFGALEIPKLNLHTPIYLGSSDAVLNKGVGQVEGSSLPLGGTGTHTVLAGHRGMWTKTMFRHLDKLRPGDVFYIHTMDGMLTYRVTSQQIIYPDETDSLEIQEGKDLATLLTCHPYPQNYQRLLVHAERER</sequence>
<dbReference type="NCBIfam" id="TIGR01076">
    <property type="entry name" value="sortase_fam"/>
    <property type="match status" value="1"/>
</dbReference>
<feature type="active site" description="Acyl-thioester intermediate" evidence="2">
    <location>
        <position position="209"/>
    </location>
</feature>
<dbReference type="RefSeq" id="WP_063180923.1">
    <property type="nucleotide sequence ID" value="NZ_LQNT01000009.1"/>
</dbReference>
<dbReference type="NCBIfam" id="NF033745">
    <property type="entry name" value="class_C_sortase"/>
    <property type="match status" value="1"/>
</dbReference>
<dbReference type="OrthoDB" id="154054at2"/>
<evidence type="ECO:0000256" key="1">
    <source>
        <dbReference type="ARBA" id="ARBA00022801"/>
    </source>
</evidence>
<dbReference type="EMBL" id="LQNT01000009">
    <property type="protein sequence ID" value="KZE38914.1"/>
    <property type="molecule type" value="Genomic_DNA"/>
</dbReference>
<evidence type="ECO:0000313" key="3">
    <source>
        <dbReference type="EMBL" id="KZE38914.1"/>
    </source>
</evidence>
<dbReference type="Proteomes" id="UP000076490">
    <property type="component" value="Unassembled WGS sequence"/>
</dbReference>
<dbReference type="Gene3D" id="2.40.260.10">
    <property type="entry name" value="Sortase"/>
    <property type="match status" value="1"/>
</dbReference>
<dbReference type="SUPFAM" id="SSF63817">
    <property type="entry name" value="Sortase"/>
    <property type="match status" value="1"/>
</dbReference>
<comment type="caution">
    <text evidence="3">The sequence shown here is derived from an EMBL/GenBank/DDBJ whole genome shotgun (WGS) entry which is preliminary data.</text>
</comment>
<dbReference type="InterPro" id="IPR023365">
    <property type="entry name" value="Sortase_dom-sf"/>
</dbReference>
<proteinExistence type="predicted"/>
<keyword evidence="1" id="KW-0378">Hydrolase</keyword>
<name>A0A165H6E6_9BACL</name>
<dbReference type="InterPro" id="IPR042002">
    <property type="entry name" value="Sortase_C"/>
</dbReference>
<reference evidence="3 4" key="1">
    <citation type="submission" date="2016-01" db="EMBL/GenBank/DDBJ databases">
        <title>Whole genome sequencing of Bhargavaea cecembensis T14.</title>
        <authorList>
            <person name="Hong K.W."/>
        </authorList>
    </citation>
    <scope>NUCLEOTIDE SEQUENCE [LARGE SCALE GENOMIC DNA]</scope>
    <source>
        <strain evidence="3 4">T14</strain>
    </source>
</reference>
<dbReference type="CDD" id="cd05827">
    <property type="entry name" value="Sortase_C"/>
    <property type="match status" value="1"/>
</dbReference>
<gene>
    <name evidence="3" type="ORF">AV656_08415</name>
</gene>
<feature type="active site" description="Proton donor/acceptor" evidence="2">
    <location>
        <position position="147"/>
    </location>
</feature>